<dbReference type="InterPro" id="IPR008936">
    <property type="entry name" value="Rho_GTPase_activation_prot"/>
</dbReference>
<feature type="compositionally biased region" description="Polar residues" evidence="2">
    <location>
        <begin position="138"/>
        <end position="150"/>
    </location>
</feature>
<dbReference type="GO" id="GO:0005096">
    <property type="term" value="F:GTPase activator activity"/>
    <property type="evidence" value="ECO:0007669"/>
    <property type="project" value="UniProtKB-KW"/>
</dbReference>
<organism evidence="4 5">
    <name type="scientific">Purpureocillium takamizusanense</name>
    <dbReference type="NCBI Taxonomy" id="2060973"/>
    <lineage>
        <taxon>Eukaryota</taxon>
        <taxon>Fungi</taxon>
        <taxon>Dikarya</taxon>
        <taxon>Ascomycota</taxon>
        <taxon>Pezizomycotina</taxon>
        <taxon>Sordariomycetes</taxon>
        <taxon>Hypocreomycetidae</taxon>
        <taxon>Hypocreales</taxon>
        <taxon>Ophiocordycipitaceae</taxon>
        <taxon>Purpureocillium</taxon>
    </lineage>
</organism>
<feature type="compositionally biased region" description="Polar residues" evidence="2">
    <location>
        <begin position="625"/>
        <end position="641"/>
    </location>
</feature>
<keyword evidence="5" id="KW-1185">Reference proteome</keyword>
<gene>
    <name evidence="4" type="ORF">JDV02_001170</name>
</gene>
<proteinExistence type="predicted"/>
<dbReference type="SMART" id="SM00324">
    <property type="entry name" value="RhoGAP"/>
    <property type="match status" value="1"/>
</dbReference>
<keyword evidence="1" id="KW-0343">GTPase activation</keyword>
<dbReference type="KEGG" id="ptkz:JDV02_001170"/>
<dbReference type="OrthoDB" id="185175at2759"/>
<accession>A0A9Q8V780</accession>
<name>A0A9Q8V780_9HYPO</name>
<dbReference type="RefSeq" id="XP_047838033.1">
    <property type="nucleotide sequence ID" value="XM_047982072.1"/>
</dbReference>
<sequence>MGRKPTPQPLMLADSNALEHIANSGPAATEVTTQGLSPADSRSSSSHRSSPLTSRFAPKRPQTGKPALPPSDSSNHQHQSHHQRSQSARDDRPPVSATGPPASHAPVPQPVTRSTASDSKKSTKSGFFHFAKSSKSSNQLLNLPVTQPNTDSRDRSLATEGDQTSVRQNEANSFYAQGSLEKPATPLPSRSELSLSSTAAEHEPAPIPSPGKKPKSNPFGILSRTKSARENKGRISPQPSTAMPPGAPSRADSHEDSAPLRTAPVTQDRAFRDMMNSTTRNRSEDRAVGRDAGQGKDNSRERDYRHVPPSTTRDNGGGSTFLSGLRNSSTRAADMISKGLFGKSSRSGSTTEKEPVIDDEHYVLKVINLPLVEQTRLTRISKRLENSRDKTEFWMPAFPWRAIDYLNYKGCDVEGLYRVPGSGPQIKKWQRKFDEQFDVNLFEEEELYDINIIGSMLKAWLRQLPDELFPKEAQERVARECAGSTEVPQLLIDELSNLSPFNYYLLFAITCHLSLLLAHSDKNKMDFRNLCICFQPCMKIDAFCFKFLVCDWRDCWKGCKSEAKYIEQEYRLFDQPPPRGLSEPQQPAQSEDLDNRLLSSPDSASHSTHGGREAPIQSKGHRNQFSKSNVSIHSNTSTISNDSHRSYHDGAQVARDLRPLSPIQPLSPIGF</sequence>
<dbReference type="EMBL" id="CP086354">
    <property type="protein sequence ID" value="UNI14552.1"/>
    <property type="molecule type" value="Genomic_DNA"/>
</dbReference>
<dbReference type="PANTHER" id="PTHR23176:SF125">
    <property type="entry name" value="GTPASE ACTIVATOR (BEM2), PUTATIVE (AFU_ORTHOLOGUE AFUA_7G04450)-RELATED"/>
    <property type="match status" value="1"/>
</dbReference>
<dbReference type="Proteomes" id="UP000829364">
    <property type="component" value="Chromosome 1"/>
</dbReference>
<evidence type="ECO:0000313" key="5">
    <source>
        <dbReference type="Proteomes" id="UP000829364"/>
    </source>
</evidence>
<feature type="compositionally biased region" description="Low complexity" evidence="2">
    <location>
        <begin position="41"/>
        <end position="55"/>
    </location>
</feature>
<dbReference type="AlphaFoldDB" id="A0A9Q8V780"/>
<evidence type="ECO:0000256" key="1">
    <source>
        <dbReference type="ARBA" id="ARBA00022468"/>
    </source>
</evidence>
<evidence type="ECO:0000256" key="2">
    <source>
        <dbReference type="SAM" id="MobiDB-lite"/>
    </source>
</evidence>
<dbReference type="PANTHER" id="PTHR23176">
    <property type="entry name" value="RHO/RAC/CDC GTPASE-ACTIVATING PROTEIN"/>
    <property type="match status" value="1"/>
</dbReference>
<dbReference type="CDD" id="cd00159">
    <property type="entry name" value="RhoGAP"/>
    <property type="match status" value="1"/>
</dbReference>
<dbReference type="PROSITE" id="PS50238">
    <property type="entry name" value="RHOGAP"/>
    <property type="match status" value="1"/>
</dbReference>
<evidence type="ECO:0000259" key="3">
    <source>
        <dbReference type="PROSITE" id="PS50238"/>
    </source>
</evidence>
<feature type="compositionally biased region" description="Polar residues" evidence="2">
    <location>
        <begin position="309"/>
        <end position="328"/>
    </location>
</feature>
<reference evidence="4" key="1">
    <citation type="submission" date="2021-11" db="EMBL/GenBank/DDBJ databases">
        <title>Purpureocillium_takamizusanense_genome.</title>
        <authorList>
            <person name="Nguyen N.-H."/>
        </authorList>
    </citation>
    <scope>NUCLEOTIDE SEQUENCE</scope>
    <source>
        <strain evidence="4">PT3</strain>
    </source>
</reference>
<feature type="domain" description="Rho-GAP" evidence="3">
    <location>
        <begin position="382"/>
        <end position="573"/>
    </location>
</feature>
<feature type="compositionally biased region" description="Polar residues" evidence="2">
    <location>
        <begin position="161"/>
        <end position="176"/>
    </location>
</feature>
<protein>
    <recommendedName>
        <fullName evidence="3">Rho-GAP domain-containing protein</fullName>
    </recommendedName>
</protein>
<feature type="compositionally biased region" description="Polar residues" evidence="2">
    <location>
        <begin position="597"/>
        <end position="608"/>
    </location>
</feature>
<dbReference type="GO" id="GO:0005938">
    <property type="term" value="C:cell cortex"/>
    <property type="evidence" value="ECO:0007669"/>
    <property type="project" value="UniProtKB-ARBA"/>
</dbReference>
<dbReference type="GeneID" id="72063133"/>
<evidence type="ECO:0000313" key="4">
    <source>
        <dbReference type="EMBL" id="UNI14552.1"/>
    </source>
</evidence>
<dbReference type="Pfam" id="PF00620">
    <property type="entry name" value="RhoGAP"/>
    <property type="match status" value="1"/>
</dbReference>
<dbReference type="GO" id="GO:0007165">
    <property type="term" value="P:signal transduction"/>
    <property type="evidence" value="ECO:0007669"/>
    <property type="project" value="InterPro"/>
</dbReference>
<feature type="compositionally biased region" description="Basic and acidic residues" evidence="2">
    <location>
        <begin position="281"/>
        <end position="306"/>
    </location>
</feature>
<feature type="region of interest" description="Disordered" evidence="2">
    <location>
        <begin position="1"/>
        <end position="328"/>
    </location>
</feature>
<dbReference type="Gene3D" id="1.10.555.10">
    <property type="entry name" value="Rho GTPase activation protein"/>
    <property type="match status" value="1"/>
</dbReference>
<dbReference type="InterPro" id="IPR000198">
    <property type="entry name" value="RhoGAP_dom"/>
</dbReference>
<feature type="compositionally biased region" description="Low complexity" evidence="2">
    <location>
        <begin position="187"/>
        <end position="199"/>
    </location>
</feature>
<dbReference type="SUPFAM" id="SSF48350">
    <property type="entry name" value="GTPase activation domain, GAP"/>
    <property type="match status" value="1"/>
</dbReference>
<feature type="region of interest" description="Disordered" evidence="2">
    <location>
        <begin position="576"/>
        <end position="671"/>
    </location>
</feature>
<dbReference type="InterPro" id="IPR050729">
    <property type="entry name" value="Rho-GAP"/>
</dbReference>